<feature type="non-terminal residue" evidence="1">
    <location>
        <position position="1"/>
    </location>
</feature>
<evidence type="ECO:0000313" key="2">
    <source>
        <dbReference type="Proteomes" id="UP000654075"/>
    </source>
</evidence>
<gene>
    <name evidence="1" type="ORF">PGLA1383_LOCUS26773</name>
</gene>
<organism evidence="1 2">
    <name type="scientific">Polarella glacialis</name>
    <name type="common">Dinoflagellate</name>
    <dbReference type="NCBI Taxonomy" id="89957"/>
    <lineage>
        <taxon>Eukaryota</taxon>
        <taxon>Sar</taxon>
        <taxon>Alveolata</taxon>
        <taxon>Dinophyceae</taxon>
        <taxon>Suessiales</taxon>
        <taxon>Suessiaceae</taxon>
        <taxon>Polarella</taxon>
    </lineage>
</organism>
<protein>
    <submittedName>
        <fullName evidence="1">Uncharacterized protein</fullName>
    </submittedName>
</protein>
<dbReference type="AlphaFoldDB" id="A0A813F5T2"/>
<dbReference type="EMBL" id="CAJNNV010024214">
    <property type="protein sequence ID" value="CAE8608945.1"/>
    <property type="molecule type" value="Genomic_DNA"/>
</dbReference>
<name>A0A813F5T2_POLGL</name>
<reference evidence="1" key="1">
    <citation type="submission" date="2021-02" db="EMBL/GenBank/DDBJ databases">
        <authorList>
            <person name="Dougan E. K."/>
            <person name="Rhodes N."/>
            <person name="Thang M."/>
            <person name="Chan C."/>
        </authorList>
    </citation>
    <scope>NUCLEOTIDE SEQUENCE</scope>
</reference>
<dbReference type="Proteomes" id="UP000654075">
    <property type="component" value="Unassembled WGS sequence"/>
</dbReference>
<keyword evidence="2" id="KW-1185">Reference proteome</keyword>
<proteinExistence type="predicted"/>
<accession>A0A813F5T2</accession>
<evidence type="ECO:0000313" key="1">
    <source>
        <dbReference type="EMBL" id="CAE8608945.1"/>
    </source>
</evidence>
<dbReference type="OrthoDB" id="187808at2759"/>
<sequence length="98" mass="10569">MATIGLTEERFFASLARAAVARSERFTAEEILALSIAFDKANLVHLPLVDACTKLLKGQVAQVSAKELAKGLRGLTMCCVRDVELGRAVGDYFQTGPK</sequence>
<comment type="caution">
    <text evidence="1">The sequence shown here is derived from an EMBL/GenBank/DDBJ whole genome shotgun (WGS) entry which is preliminary data.</text>
</comment>